<sequence length="123" mass="13537">MAGDKGSRARLLSRIQKALSPRRPHSTRENTLSPFSVDCRCLPLSPLLTEPAPSPRDCGGCRYLLGPHLSHTQRAAHPCLSSRTHAIPTTDWDSLFLLFLSSRFLHLATLHGTPAAIPVGRHR</sequence>
<organism evidence="1 2">
    <name type="scientific">Cardiocondyla obscurior</name>
    <dbReference type="NCBI Taxonomy" id="286306"/>
    <lineage>
        <taxon>Eukaryota</taxon>
        <taxon>Metazoa</taxon>
        <taxon>Ecdysozoa</taxon>
        <taxon>Arthropoda</taxon>
        <taxon>Hexapoda</taxon>
        <taxon>Insecta</taxon>
        <taxon>Pterygota</taxon>
        <taxon>Neoptera</taxon>
        <taxon>Endopterygota</taxon>
        <taxon>Hymenoptera</taxon>
        <taxon>Apocrita</taxon>
        <taxon>Aculeata</taxon>
        <taxon>Formicoidea</taxon>
        <taxon>Formicidae</taxon>
        <taxon>Myrmicinae</taxon>
        <taxon>Cardiocondyla</taxon>
    </lineage>
</organism>
<comment type="caution">
    <text evidence="1">The sequence shown here is derived from an EMBL/GenBank/DDBJ whole genome shotgun (WGS) entry which is preliminary data.</text>
</comment>
<keyword evidence="2" id="KW-1185">Reference proteome</keyword>
<proteinExistence type="predicted"/>
<reference evidence="1 2" key="1">
    <citation type="submission" date="2023-03" db="EMBL/GenBank/DDBJ databases">
        <title>High recombination rates correlate with genetic variation in Cardiocondyla obscurior ants.</title>
        <authorList>
            <person name="Errbii M."/>
        </authorList>
    </citation>
    <scope>NUCLEOTIDE SEQUENCE [LARGE SCALE GENOMIC DNA]</scope>
    <source>
        <strain evidence="1">Alpha-2009</strain>
        <tissue evidence="1">Whole body</tissue>
    </source>
</reference>
<evidence type="ECO:0000313" key="1">
    <source>
        <dbReference type="EMBL" id="KAL0125913.1"/>
    </source>
</evidence>
<dbReference type="AlphaFoldDB" id="A0AAW2GEC1"/>
<dbReference type="Proteomes" id="UP001430953">
    <property type="component" value="Unassembled WGS sequence"/>
</dbReference>
<accession>A0AAW2GEC1</accession>
<protein>
    <submittedName>
        <fullName evidence="1">Uncharacterized protein</fullName>
    </submittedName>
</protein>
<evidence type="ECO:0000313" key="2">
    <source>
        <dbReference type="Proteomes" id="UP001430953"/>
    </source>
</evidence>
<dbReference type="EMBL" id="JADYXP020000004">
    <property type="protein sequence ID" value="KAL0125913.1"/>
    <property type="molecule type" value="Genomic_DNA"/>
</dbReference>
<gene>
    <name evidence="1" type="ORF">PUN28_004763</name>
</gene>
<name>A0AAW2GEC1_9HYME</name>